<proteinExistence type="predicted"/>
<comment type="caution">
    <text evidence="3">The sequence shown here is derived from an EMBL/GenBank/DDBJ whole genome shotgun (WGS) entry which is preliminary data.</text>
</comment>
<evidence type="ECO:0000313" key="4">
    <source>
        <dbReference type="Proteomes" id="UP001516400"/>
    </source>
</evidence>
<dbReference type="Pfam" id="PF11923">
    <property type="entry name" value="NFACT-C"/>
    <property type="match status" value="1"/>
</dbReference>
<feature type="compositionally biased region" description="Basic and acidic residues" evidence="1">
    <location>
        <begin position="49"/>
        <end position="61"/>
    </location>
</feature>
<accession>A0ABD2P8C0</accession>
<dbReference type="AlphaFoldDB" id="A0ABD2P8C0"/>
<dbReference type="EMBL" id="JABFTP020000185">
    <property type="protein sequence ID" value="KAL3287095.1"/>
    <property type="molecule type" value="Genomic_DNA"/>
</dbReference>
<name>A0ABD2P8C0_9CUCU</name>
<dbReference type="InterPro" id="IPR051608">
    <property type="entry name" value="RQC_Subunit_NEMF"/>
</dbReference>
<organism evidence="3 4">
    <name type="scientific">Cryptolaemus montrouzieri</name>
    <dbReference type="NCBI Taxonomy" id="559131"/>
    <lineage>
        <taxon>Eukaryota</taxon>
        <taxon>Metazoa</taxon>
        <taxon>Ecdysozoa</taxon>
        <taxon>Arthropoda</taxon>
        <taxon>Hexapoda</taxon>
        <taxon>Insecta</taxon>
        <taxon>Pterygota</taxon>
        <taxon>Neoptera</taxon>
        <taxon>Endopterygota</taxon>
        <taxon>Coleoptera</taxon>
        <taxon>Polyphaga</taxon>
        <taxon>Cucujiformia</taxon>
        <taxon>Coccinelloidea</taxon>
        <taxon>Coccinellidae</taxon>
        <taxon>Scymninae</taxon>
        <taxon>Scymnini</taxon>
        <taxon>Cryptolaemus</taxon>
    </lineage>
</organism>
<reference evidence="3 4" key="1">
    <citation type="journal article" date="2021" name="BMC Biol.">
        <title>Horizontally acquired antibacterial genes associated with adaptive radiation of ladybird beetles.</title>
        <authorList>
            <person name="Li H.S."/>
            <person name="Tang X.F."/>
            <person name="Huang Y.H."/>
            <person name="Xu Z.Y."/>
            <person name="Chen M.L."/>
            <person name="Du X.Y."/>
            <person name="Qiu B.Y."/>
            <person name="Chen P.T."/>
            <person name="Zhang W."/>
            <person name="Slipinski A."/>
            <person name="Escalona H.E."/>
            <person name="Waterhouse R.M."/>
            <person name="Zwick A."/>
            <person name="Pang H."/>
        </authorList>
    </citation>
    <scope>NUCLEOTIDE SEQUENCE [LARGE SCALE GENOMIC DNA]</scope>
    <source>
        <strain evidence="3">SYSU2018</strain>
    </source>
</reference>
<gene>
    <name evidence="3" type="ORF">HHI36_001579</name>
</gene>
<dbReference type="PANTHER" id="PTHR15239">
    <property type="entry name" value="NUCLEAR EXPORT MEDIATOR FACTOR NEMF"/>
    <property type="match status" value="1"/>
</dbReference>
<dbReference type="InterPro" id="IPR021846">
    <property type="entry name" value="NFACT-C"/>
</dbReference>
<evidence type="ECO:0000313" key="3">
    <source>
        <dbReference type="EMBL" id="KAL3287095.1"/>
    </source>
</evidence>
<protein>
    <recommendedName>
        <fullName evidence="2">NFACT protein C-terminal domain-containing protein</fullName>
    </recommendedName>
</protein>
<keyword evidence="4" id="KW-1185">Reference proteome</keyword>
<feature type="region of interest" description="Disordered" evidence="1">
    <location>
        <begin position="1"/>
        <end position="91"/>
    </location>
</feature>
<evidence type="ECO:0000259" key="2">
    <source>
        <dbReference type="Pfam" id="PF11923"/>
    </source>
</evidence>
<sequence>MSKETNVKPQQMKRGQKSKLKKIKEKYKDQDEEERQLRMEILQSSGPCKESKKDKKNKDSNKTPMRKPGVRQPKPPQIKKEAEDGGEEEEIEVQAEVDMIDALTGIPTVEDELLFAVPVIAPYNTLSNYKFKVKLTPGTGKKGKAAKTAVAIFLKDRTITQREKDLLKAVKDDQLARNFPGKVKLSAPRLQTLKK</sequence>
<dbReference type="PANTHER" id="PTHR15239:SF6">
    <property type="entry name" value="RIBOSOME QUALITY CONTROL COMPLEX SUBUNIT NEMF"/>
    <property type="match status" value="1"/>
</dbReference>
<feature type="compositionally biased region" description="Basic residues" evidence="1">
    <location>
        <begin position="14"/>
        <end position="25"/>
    </location>
</feature>
<evidence type="ECO:0000256" key="1">
    <source>
        <dbReference type="SAM" id="MobiDB-lite"/>
    </source>
</evidence>
<dbReference type="Proteomes" id="UP001516400">
    <property type="component" value="Unassembled WGS sequence"/>
</dbReference>
<feature type="domain" description="NFACT protein C-terminal" evidence="2">
    <location>
        <begin position="95"/>
        <end position="185"/>
    </location>
</feature>